<organism evidence="5 6">
    <name type="scientific">Candidatus Pelethenecus faecipullorum</name>
    <dbReference type="NCBI Taxonomy" id="2840900"/>
    <lineage>
        <taxon>Bacteria</taxon>
        <taxon>Bacillati</taxon>
        <taxon>Mycoplasmatota</taxon>
        <taxon>Mollicutes</taxon>
        <taxon>Candidatus Pelethenecus</taxon>
    </lineage>
</organism>
<dbReference type="PANTHER" id="PTHR10509">
    <property type="entry name" value="O-METHYLTRANSFERASE-RELATED"/>
    <property type="match status" value="1"/>
</dbReference>
<comment type="subunit">
    <text evidence="4">Homodimer.</text>
</comment>
<keyword evidence="3 4" id="KW-0949">S-adenosyl-L-methionine</keyword>
<dbReference type="GO" id="GO:0016300">
    <property type="term" value="F:tRNA (uridine) methyltransferase activity"/>
    <property type="evidence" value="ECO:0007669"/>
    <property type="project" value="UniProtKB-UniRule"/>
</dbReference>
<feature type="binding site" evidence="4">
    <location>
        <position position="164"/>
    </location>
    <ligand>
        <name>Mg(2+)</name>
        <dbReference type="ChEBI" id="CHEBI:18420"/>
    </ligand>
</feature>
<evidence type="ECO:0000256" key="2">
    <source>
        <dbReference type="ARBA" id="ARBA00022679"/>
    </source>
</evidence>
<dbReference type="InterPro" id="IPR050362">
    <property type="entry name" value="Cation-dep_OMT"/>
</dbReference>
<dbReference type="CDD" id="cd02440">
    <property type="entry name" value="AdoMet_MTases"/>
    <property type="match status" value="1"/>
</dbReference>
<dbReference type="Pfam" id="PF01596">
    <property type="entry name" value="Methyltransf_3"/>
    <property type="match status" value="1"/>
</dbReference>
<feature type="binding site" evidence="4">
    <location>
        <position position="137"/>
    </location>
    <ligand>
        <name>S-adenosyl-L-methionine</name>
        <dbReference type="ChEBI" id="CHEBI:59789"/>
    </ligand>
</feature>
<name>A0A9D1GRT9_9MOLU</name>
<evidence type="ECO:0000313" key="6">
    <source>
        <dbReference type="Proteomes" id="UP000886758"/>
    </source>
</evidence>
<dbReference type="InterPro" id="IPR043675">
    <property type="entry name" value="TrmR_methyltr"/>
</dbReference>
<reference evidence="5" key="1">
    <citation type="submission" date="2020-10" db="EMBL/GenBank/DDBJ databases">
        <authorList>
            <person name="Gilroy R."/>
        </authorList>
    </citation>
    <scope>NUCLEOTIDE SEQUENCE</scope>
    <source>
        <strain evidence="5">ChiW17-6978</strain>
    </source>
</reference>
<feature type="binding site" evidence="4">
    <location>
        <position position="44"/>
    </location>
    <ligand>
        <name>S-adenosyl-L-methionine</name>
        <dbReference type="ChEBI" id="CHEBI:59789"/>
    </ligand>
</feature>
<dbReference type="AlphaFoldDB" id="A0A9D1GRT9"/>
<feature type="binding site" evidence="4">
    <location>
        <position position="90"/>
    </location>
    <ligand>
        <name>S-adenosyl-L-methionine</name>
        <dbReference type="ChEBI" id="CHEBI:59789"/>
    </ligand>
</feature>
<dbReference type="Gene3D" id="3.40.50.150">
    <property type="entry name" value="Vaccinia Virus protein VP39"/>
    <property type="match status" value="1"/>
</dbReference>
<evidence type="ECO:0000256" key="1">
    <source>
        <dbReference type="ARBA" id="ARBA00022603"/>
    </source>
</evidence>
<keyword evidence="4" id="KW-0819">tRNA processing</keyword>
<feature type="binding site" evidence="4">
    <location>
        <position position="137"/>
    </location>
    <ligand>
        <name>Mg(2+)</name>
        <dbReference type="ChEBI" id="CHEBI:18420"/>
    </ligand>
</feature>
<comment type="catalytic activity">
    <reaction evidence="4">
        <text>5-hydroxyuridine(34) in tRNA + S-adenosyl-L-methionine = 5-methoxyuridine(34) in tRNA + S-adenosyl-L-homocysteine + H(+)</text>
        <dbReference type="Rhea" id="RHEA:60524"/>
        <dbReference type="Rhea" id="RHEA-COMP:13381"/>
        <dbReference type="Rhea" id="RHEA-COMP:15591"/>
        <dbReference type="ChEBI" id="CHEBI:15378"/>
        <dbReference type="ChEBI" id="CHEBI:57856"/>
        <dbReference type="ChEBI" id="CHEBI:59789"/>
        <dbReference type="ChEBI" id="CHEBI:136877"/>
        <dbReference type="ChEBI" id="CHEBI:143860"/>
    </reaction>
</comment>
<dbReference type="GO" id="GO:0008757">
    <property type="term" value="F:S-adenosylmethionine-dependent methyltransferase activity"/>
    <property type="evidence" value="ECO:0007669"/>
    <property type="project" value="TreeGrafter"/>
</dbReference>
<dbReference type="EMBL" id="DVLF01000139">
    <property type="protein sequence ID" value="HIT50258.1"/>
    <property type="molecule type" value="Genomic_DNA"/>
</dbReference>
<feature type="binding site" evidence="4">
    <location>
        <position position="163"/>
    </location>
    <ligand>
        <name>Mg(2+)</name>
        <dbReference type="ChEBI" id="CHEBI:18420"/>
    </ligand>
</feature>
<dbReference type="EC" id="2.1.1.-" evidence="4"/>
<dbReference type="HAMAP" id="MF_02217">
    <property type="entry name" value="TrmR_methyltr"/>
    <property type="match status" value="1"/>
</dbReference>
<evidence type="ECO:0000313" key="5">
    <source>
        <dbReference type="EMBL" id="HIT50258.1"/>
    </source>
</evidence>
<dbReference type="SUPFAM" id="SSF53335">
    <property type="entry name" value="S-adenosyl-L-methionine-dependent methyltransferases"/>
    <property type="match status" value="1"/>
</dbReference>
<reference evidence="5" key="2">
    <citation type="journal article" date="2021" name="PeerJ">
        <title>Extensive microbial diversity within the chicken gut microbiome revealed by metagenomics and culture.</title>
        <authorList>
            <person name="Gilroy R."/>
            <person name="Ravi A."/>
            <person name="Getino M."/>
            <person name="Pursley I."/>
            <person name="Horton D.L."/>
            <person name="Alikhan N.F."/>
            <person name="Baker D."/>
            <person name="Gharbi K."/>
            <person name="Hall N."/>
            <person name="Watson M."/>
            <person name="Adriaenssens E.M."/>
            <person name="Foster-Nyarko E."/>
            <person name="Jarju S."/>
            <person name="Secka A."/>
            <person name="Antonio M."/>
            <person name="Oren A."/>
            <person name="Chaudhuri R.R."/>
            <person name="La Ragione R."/>
            <person name="Hildebrand F."/>
            <person name="Pallen M.J."/>
        </authorList>
    </citation>
    <scope>NUCLEOTIDE SEQUENCE</scope>
    <source>
        <strain evidence="5">ChiW17-6978</strain>
    </source>
</reference>
<dbReference type="InterPro" id="IPR002935">
    <property type="entry name" value="SAM_O-MeTrfase"/>
</dbReference>
<dbReference type="GO" id="GO:0030488">
    <property type="term" value="P:tRNA methylation"/>
    <property type="evidence" value="ECO:0007669"/>
    <property type="project" value="UniProtKB-UniRule"/>
</dbReference>
<keyword evidence="4" id="KW-0479">Metal-binding</keyword>
<dbReference type="PROSITE" id="PS51682">
    <property type="entry name" value="SAM_OMT_I"/>
    <property type="match status" value="1"/>
</dbReference>
<dbReference type="PANTHER" id="PTHR10509:SF14">
    <property type="entry name" value="CAFFEOYL-COA O-METHYLTRANSFERASE 3-RELATED"/>
    <property type="match status" value="1"/>
</dbReference>
<dbReference type="GO" id="GO:0008171">
    <property type="term" value="F:O-methyltransferase activity"/>
    <property type="evidence" value="ECO:0007669"/>
    <property type="project" value="InterPro"/>
</dbReference>
<keyword evidence="4" id="KW-0460">Magnesium</keyword>
<gene>
    <name evidence="4" type="primary">trmR</name>
    <name evidence="5" type="ORF">IAD46_04450</name>
</gene>
<feature type="binding site" evidence="4">
    <location>
        <position position="74"/>
    </location>
    <ligand>
        <name>S-adenosyl-L-methionine</name>
        <dbReference type="ChEBI" id="CHEBI:59789"/>
    </ligand>
</feature>
<accession>A0A9D1GRT9</accession>
<comment type="function">
    <text evidence="4">Catalyzes the methylation of 5-hydroxyuridine (ho5U) to form 5-methoxyuridine (mo5U) at position 34 in tRNAs.</text>
</comment>
<keyword evidence="2 4" id="KW-0808">Transferase</keyword>
<dbReference type="Proteomes" id="UP000886758">
    <property type="component" value="Unassembled WGS sequence"/>
</dbReference>
<protein>
    <recommendedName>
        <fullName evidence="4">tRNA 5-hydroxyuridine methyltransferase</fullName>
        <ecNumber evidence="4">2.1.1.-</ecNumber>
    </recommendedName>
    <alternativeName>
        <fullName evidence="4">ho5U methyltransferase</fullName>
    </alternativeName>
</protein>
<evidence type="ECO:0000256" key="3">
    <source>
        <dbReference type="ARBA" id="ARBA00022691"/>
    </source>
</evidence>
<comment type="caution">
    <text evidence="5">The sequence shown here is derived from an EMBL/GenBank/DDBJ whole genome shotgun (WGS) entry which is preliminary data.</text>
</comment>
<proteinExistence type="inferred from homology"/>
<dbReference type="InterPro" id="IPR029063">
    <property type="entry name" value="SAM-dependent_MTases_sf"/>
</dbReference>
<feature type="binding site" evidence="4">
    <location>
        <begin position="118"/>
        <end position="119"/>
    </location>
    <ligand>
        <name>S-adenosyl-L-methionine</name>
        <dbReference type="ChEBI" id="CHEBI:59789"/>
    </ligand>
</feature>
<dbReference type="GO" id="GO:0000287">
    <property type="term" value="F:magnesium ion binding"/>
    <property type="evidence" value="ECO:0007669"/>
    <property type="project" value="UniProtKB-UniRule"/>
</dbReference>
<keyword evidence="1 4" id="KW-0489">Methyltransferase</keyword>
<evidence type="ECO:0000256" key="4">
    <source>
        <dbReference type="HAMAP-Rule" id="MF_02217"/>
    </source>
</evidence>
<sequence>MLHVAAAAEVMIVTATVPNGLNLKWDEADLRRKAYAQKHHIPIIQDEGLAFLEMVIRLIQPKRILEIGSAIGYSAIRMHQVCGSLVTTIERDPKMVSVAKEEIAQAGLSSQIRLVFKDALEAYSEVAEESYDLIFIDAAKAQYAKFFQIYTPLLKQGGVVVCDNMLFHGLLEENNEQQSRSLRGLVRKLSAFHQTLLEDERFQTSIFPIGDGMSVSVKTN</sequence>
<comment type="similarity">
    <text evidence="4">Belongs to the class I-like SAM-binding methyltransferase superfamily. Cation-dependent O-methyltransferase family.</text>
</comment>